<proteinExistence type="predicted"/>
<organism evidence="2 3">
    <name type="scientific">Chitinophaga parva</name>
    <dbReference type="NCBI Taxonomy" id="2169414"/>
    <lineage>
        <taxon>Bacteria</taxon>
        <taxon>Pseudomonadati</taxon>
        <taxon>Bacteroidota</taxon>
        <taxon>Chitinophagia</taxon>
        <taxon>Chitinophagales</taxon>
        <taxon>Chitinophagaceae</taxon>
        <taxon>Chitinophaga</taxon>
    </lineage>
</organism>
<dbReference type="EMBL" id="QCYK01000001">
    <property type="protein sequence ID" value="PUZ28025.1"/>
    <property type="molecule type" value="Genomic_DNA"/>
</dbReference>
<dbReference type="RefSeq" id="WP_108684666.1">
    <property type="nucleotide sequence ID" value="NZ_QCYK01000001.1"/>
</dbReference>
<dbReference type="AlphaFoldDB" id="A0A2T7BK25"/>
<dbReference type="SUPFAM" id="SSF51971">
    <property type="entry name" value="Nucleotide-binding domain"/>
    <property type="match status" value="1"/>
</dbReference>
<dbReference type="OrthoDB" id="214253at2"/>
<evidence type="ECO:0000259" key="1">
    <source>
        <dbReference type="Pfam" id="PF01266"/>
    </source>
</evidence>
<evidence type="ECO:0000313" key="3">
    <source>
        <dbReference type="Proteomes" id="UP000244450"/>
    </source>
</evidence>
<dbReference type="Pfam" id="PF01266">
    <property type="entry name" value="DAO"/>
    <property type="match status" value="1"/>
</dbReference>
<gene>
    <name evidence="2" type="ORF">DCC81_00640</name>
</gene>
<sequence>MKDYLIIGQGIAGTLLSWHLLQAGKDILVIDEIRPHTASRVAAGIINPVSGRRFEIAWEYDRIFPFAQQTYRAMEATLHTEIFVERDIWTVFPSPQMQQAFDAKTHNSAYILAAGQHRYAEFLHQEHSAAIIKGANVQLQNLLPAYRAYLLQRQCLYENVFDFAQLQLKEDHVVYQDIPARCVIFCEGPGIARNPYFSFIPFLPNKGEALQIKVPGFHTTDIIKKSIMLVPQAPEHFWVGSTFEWDYPHLEPTAAKRAVLEQGVQQLLKVPYEVVGQLAAVRPSTTDRRPVAGLHPQHPQLGVFNGMGTKGCSLAPLTAWQLMQCLENQVEMPAEIQIKRFFNRLKA</sequence>
<dbReference type="GO" id="GO:0005737">
    <property type="term" value="C:cytoplasm"/>
    <property type="evidence" value="ECO:0007669"/>
    <property type="project" value="TreeGrafter"/>
</dbReference>
<dbReference type="InterPro" id="IPR006076">
    <property type="entry name" value="FAD-dep_OxRdtase"/>
</dbReference>
<comment type="caution">
    <text evidence="2">The sequence shown here is derived from an EMBL/GenBank/DDBJ whole genome shotgun (WGS) entry which is preliminary data.</text>
</comment>
<dbReference type="InterPro" id="IPR036188">
    <property type="entry name" value="FAD/NAD-bd_sf"/>
</dbReference>
<protein>
    <submittedName>
        <fullName evidence="2">FAD-dependent oxidoreductase</fullName>
    </submittedName>
</protein>
<dbReference type="Gene3D" id="3.30.9.10">
    <property type="entry name" value="D-Amino Acid Oxidase, subunit A, domain 2"/>
    <property type="match status" value="1"/>
</dbReference>
<dbReference type="Proteomes" id="UP000244450">
    <property type="component" value="Unassembled WGS sequence"/>
</dbReference>
<name>A0A2T7BK25_9BACT</name>
<reference evidence="2 3" key="1">
    <citation type="submission" date="2018-04" db="EMBL/GenBank/DDBJ databases">
        <title>Chitinophaga fuyangensis sp. nov., isolated from soil in a chemical factory.</title>
        <authorList>
            <person name="Chen K."/>
        </authorList>
    </citation>
    <scope>NUCLEOTIDE SEQUENCE [LARGE SCALE GENOMIC DNA]</scope>
    <source>
        <strain evidence="2 3">LY-1</strain>
    </source>
</reference>
<feature type="domain" description="FAD dependent oxidoreductase" evidence="1">
    <location>
        <begin position="3"/>
        <end position="322"/>
    </location>
</feature>
<dbReference type="Gene3D" id="3.50.50.60">
    <property type="entry name" value="FAD/NAD(P)-binding domain"/>
    <property type="match status" value="1"/>
</dbReference>
<dbReference type="PANTHER" id="PTHR13847">
    <property type="entry name" value="SARCOSINE DEHYDROGENASE-RELATED"/>
    <property type="match status" value="1"/>
</dbReference>
<keyword evidence="3" id="KW-1185">Reference proteome</keyword>
<evidence type="ECO:0000313" key="2">
    <source>
        <dbReference type="EMBL" id="PUZ28025.1"/>
    </source>
</evidence>
<accession>A0A2T7BK25</accession>